<reference evidence="8 9" key="2">
    <citation type="journal article" date="2016" name="Genome Biol. Evol.">
        <title>Extensive mobilome-driven genome diversification in mouse gut-associated Bacteroides vulgatus mpk.</title>
        <authorList>
            <person name="Lange A."/>
            <person name="Beier S."/>
            <person name="Steimle A."/>
            <person name="Autenrieth I.B."/>
            <person name="Huson D.H."/>
            <person name="Frick J.S."/>
        </authorList>
    </citation>
    <scope>NUCLEOTIDE SEQUENCE [LARGE SCALE GENOMIC DNA]</scope>
    <source>
        <strain evidence="9">mpk</strain>
    </source>
</reference>
<dbReference type="EMBL" id="CP013020">
    <property type="protein sequence ID" value="ALK83106.1"/>
    <property type="molecule type" value="Genomic_DNA"/>
</dbReference>
<evidence type="ECO:0000259" key="7">
    <source>
        <dbReference type="PROSITE" id="PS51900"/>
    </source>
</evidence>
<dbReference type="AlphaFoldDB" id="A0A0N7J6R5"/>
<keyword evidence="4" id="KW-0233">DNA recombination</keyword>
<comment type="similarity">
    <text evidence="1">Belongs to the 'phage' integrase family.</text>
</comment>
<protein>
    <submittedName>
        <fullName evidence="8">Transposase</fullName>
    </submittedName>
</protein>
<dbReference type="Gene3D" id="1.10.150.130">
    <property type="match status" value="1"/>
</dbReference>
<dbReference type="GO" id="GO:0006310">
    <property type="term" value="P:DNA recombination"/>
    <property type="evidence" value="ECO:0007669"/>
    <property type="project" value="UniProtKB-KW"/>
</dbReference>
<keyword evidence="2" id="KW-0229">DNA integration</keyword>
<dbReference type="InterPro" id="IPR010998">
    <property type="entry name" value="Integrase_recombinase_N"/>
</dbReference>
<evidence type="ECO:0000313" key="9">
    <source>
        <dbReference type="Proteomes" id="UP000061587"/>
    </source>
</evidence>
<evidence type="ECO:0000259" key="6">
    <source>
        <dbReference type="PROSITE" id="PS51898"/>
    </source>
</evidence>
<dbReference type="SUPFAM" id="SSF56349">
    <property type="entry name" value="DNA breaking-rejoining enzymes"/>
    <property type="match status" value="1"/>
</dbReference>
<dbReference type="PROSITE" id="PS51900">
    <property type="entry name" value="CB"/>
    <property type="match status" value="1"/>
</dbReference>
<evidence type="ECO:0000256" key="5">
    <source>
        <dbReference type="PROSITE-ProRule" id="PRU01248"/>
    </source>
</evidence>
<dbReference type="PATRIC" id="fig|821.40.peg.568"/>
<dbReference type="Pfam" id="PF00589">
    <property type="entry name" value="Phage_integrase"/>
    <property type="match status" value="1"/>
</dbReference>
<dbReference type="InterPro" id="IPR002104">
    <property type="entry name" value="Integrase_catalytic"/>
</dbReference>
<name>A0A0N7J6R5_PHOVU</name>
<dbReference type="Proteomes" id="UP000061587">
    <property type="component" value="Chromosome"/>
</dbReference>
<dbReference type="GO" id="GO:0003677">
    <property type="term" value="F:DNA binding"/>
    <property type="evidence" value="ECO:0007669"/>
    <property type="project" value="UniProtKB-UniRule"/>
</dbReference>
<organism evidence="8 9">
    <name type="scientific">Phocaeicola vulgatus</name>
    <name type="common">Bacteroides vulgatus</name>
    <dbReference type="NCBI Taxonomy" id="821"/>
    <lineage>
        <taxon>Bacteria</taxon>
        <taxon>Pseudomonadati</taxon>
        <taxon>Bacteroidota</taxon>
        <taxon>Bacteroidia</taxon>
        <taxon>Bacteroidales</taxon>
        <taxon>Bacteroidaceae</taxon>
        <taxon>Phocaeicola</taxon>
    </lineage>
</organism>
<accession>A0A0N7J6R5</accession>
<dbReference type="InterPro" id="IPR013762">
    <property type="entry name" value="Integrase-like_cat_sf"/>
</dbReference>
<keyword evidence="3 5" id="KW-0238">DNA-binding</keyword>
<dbReference type="Gene3D" id="1.10.443.10">
    <property type="entry name" value="Intergrase catalytic core"/>
    <property type="match status" value="1"/>
</dbReference>
<dbReference type="Pfam" id="PF17293">
    <property type="entry name" value="Arm-DNA-bind_5"/>
    <property type="match status" value="1"/>
</dbReference>
<evidence type="ECO:0000256" key="4">
    <source>
        <dbReference type="ARBA" id="ARBA00023172"/>
    </source>
</evidence>
<dbReference type="InterPro" id="IPR011010">
    <property type="entry name" value="DNA_brk_join_enz"/>
</dbReference>
<evidence type="ECO:0000256" key="2">
    <source>
        <dbReference type="ARBA" id="ARBA00022908"/>
    </source>
</evidence>
<feature type="domain" description="Tyr recombinase" evidence="6">
    <location>
        <begin position="229"/>
        <end position="412"/>
    </location>
</feature>
<dbReference type="PANTHER" id="PTHR30349:SF64">
    <property type="entry name" value="PROPHAGE INTEGRASE INTD-RELATED"/>
    <property type="match status" value="1"/>
</dbReference>
<evidence type="ECO:0000313" key="8">
    <source>
        <dbReference type="EMBL" id="ALK83106.1"/>
    </source>
</evidence>
<gene>
    <name evidence="8" type="ORF">BvMPK_0478</name>
</gene>
<dbReference type="PROSITE" id="PS51898">
    <property type="entry name" value="TYR_RECOMBINASE"/>
    <property type="match status" value="1"/>
</dbReference>
<dbReference type="CDD" id="cd01185">
    <property type="entry name" value="INTN1_C_like"/>
    <property type="match status" value="1"/>
</dbReference>
<dbReference type="Pfam" id="PF13102">
    <property type="entry name" value="Phage_int_SAM_5"/>
    <property type="match status" value="1"/>
</dbReference>
<dbReference type="InterPro" id="IPR025269">
    <property type="entry name" value="SAM-like_dom"/>
</dbReference>
<dbReference type="InterPro" id="IPR035386">
    <property type="entry name" value="Arm-DNA-bind_5"/>
</dbReference>
<dbReference type="GO" id="GO:0015074">
    <property type="term" value="P:DNA integration"/>
    <property type="evidence" value="ECO:0007669"/>
    <property type="project" value="UniProtKB-KW"/>
</dbReference>
<dbReference type="InterPro" id="IPR050090">
    <property type="entry name" value="Tyrosine_recombinase_XerCD"/>
</dbReference>
<evidence type="ECO:0000256" key="3">
    <source>
        <dbReference type="ARBA" id="ARBA00023125"/>
    </source>
</evidence>
<evidence type="ECO:0000256" key="1">
    <source>
        <dbReference type="ARBA" id="ARBA00008857"/>
    </source>
</evidence>
<dbReference type="InterPro" id="IPR044068">
    <property type="entry name" value="CB"/>
</dbReference>
<sequence length="420" mass="48495">MCNFKKKMIMKQGTMNILFFVLKTKLLKNGEAPILMRITINGQYEEIRIQRSVPLKNWNPAKGCSKGKDRASIELNNYISALTTRAYEKHKELTFESALITPKTILKRVFGKDETVRTLLGTVKEEISSMEKVVDIDYSPVTINRYKNVLRKLETFVPRFYEKDDITFHELSPDFIKAFDVFLKTEAGLCRNTIVRYMKCLKKITNMAIAKEWMRKDPFYGYKMEQDETDPVFLTNNELQAIMNREFDIPRLELVKDIFLFACFTGLAFADVSTLRPEHLEQDNNGDWWIRKGRVKLERRRKSSSIANVPLLPVPLAILKKYESHPICLKQGTCLPVVCNQKANSYLKEIADFCGIKKNLTTHAARHTFATTVTLANNVPLQEVSAMLGHASTRMTQHYARVMDRNLKDNMNIVRSKMGL</sequence>
<feature type="domain" description="Core-binding (CB)" evidence="7">
    <location>
        <begin position="121"/>
        <end position="209"/>
    </location>
</feature>
<reference evidence="9" key="1">
    <citation type="submission" date="2015-10" db="EMBL/GenBank/DDBJ databases">
        <title>Extensive mobilome-driven genome diversification in gut-associated Bacteroides vulgatus mpk.</title>
        <authorList>
            <person name="Beier S."/>
            <person name="Lange A."/>
            <person name="Huson D.H."/>
            <person name="Frick J.-S."/>
            <person name="Autenrieth I.B."/>
        </authorList>
    </citation>
    <scope>NUCLEOTIDE SEQUENCE [LARGE SCALE GENOMIC DNA]</scope>
    <source>
        <strain evidence="9">mpk</strain>
    </source>
</reference>
<proteinExistence type="inferred from homology"/>
<dbReference type="PANTHER" id="PTHR30349">
    <property type="entry name" value="PHAGE INTEGRASE-RELATED"/>
    <property type="match status" value="1"/>
</dbReference>